<dbReference type="GO" id="GO:0030992">
    <property type="term" value="C:intraciliary transport particle B"/>
    <property type="evidence" value="ECO:0007669"/>
    <property type="project" value="TreeGrafter"/>
</dbReference>
<keyword evidence="5" id="KW-0966">Cell projection</keyword>
<organism evidence="8">
    <name type="scientific">Gongylonema pulchrum</name>
    <dbReference type="NCBI Taxonomy" id="637853"/>
    <lineage>
        <taxon>Eukaryota</taxon>
        <taxon>Metazoa</taxon>
        <taxon>Ecdysozoa</taxon>
        <taxon>Nematoda</taxon>
        <taxon>Chromadorea</taxon>
        <taxon>Rhabditida</taxon>
        <taxon>Spirurina</taxon>
        <taxon>Spiruromorpha</taxon>
        <taxon>Spiruroidea</taxon>
        <taxon>Gongylonematidae</taxon>
        <taxon>Gongylonema</taxon>
    </lineage>
</organism>
<dbReference type="WBParaSite" id="GPUH_0000322601-mRNA-1">
    <property type="protein sequence ID" value="GPUH_0000322601-mRNA-1"/>
    <property type="gene ID" value="GPUH_0000322601"/>
</dbReference>
<dbReference type="GO" id="GO:0035720">
    <property type="term" value="P:intraciliary anterograde transport"/>
    <property type="evidence" value="ECO:0007669"/>
    <property type="project" value="TreeGrafter"/>
</dbReference>
<dbReference type="PANTHER" id="PTHR14781">
    <property type="entry name" value="INTRAFLAGELLAR TRANSPORT PROTEIN 56"/>
    <property type="match status" value="1"/>
</dbReference>
<dbReference type="EMBL" id="UYRT01005363">
    <property type="protein sequence ID" value="VDK38552.1"/>
    <property type="molecule type" value="Genomic_DNA"/>
</dbReference>
<evidence type="ECO:0000313" key="8">
    <source>
        <dbReference type="WBParaSite" id="GPUH_0000322601-mRNA-1"/>
    </source>
</evidence>
<evidence type="ECO:0000313" key="6">
    <source>
        <dbReference type="EMBL" id="VDK38552.1"/>
    </source>
</evidence>
<comment type="similarity">
    <text evidence="2">Belongs to the IFT56 family.</text>
</comment>
<dbReference type="InterPro" id="IPR030511">
    <property type="entry name" value="TTC26"/>
</dbReference>
<keyword evidence="4" id="KW-0802">TPR repeat</keyword>
<evidence type="ECO:0000256" key="3">
    <source>
        <dbReference type="ARBA" id="ARBA00022737"/>
    </source>
</evidence>
<dbReference type="GO" id="GO:0120170">
    <property type="term" value="F:intraciliary transport particle B binding"/>
    <property type="evidence" value="ECO:0007669"/>
    <property type="project" value="TreeGrafter"/>
</dbReference>
<dbReference type="Gene3D" id="1.25.40.10">
    <property type="entry name" value="Tetratricopeptide repeat domain"/>
    <property type="match status" value="1"/>
</dbReference>
<evidence type="ECO:0000313" key="7">
    <source>
        <dbReference type="Proteomes" id="UP000271098"/>
    </source>
</evidence>
<keyword evidence="3" id="KW-0677">Repeat</keyword>
<dbReference type="GO" id="GO:0036064">
    <property type="term" value="C:ciliary basal body"/>
    <property type="evidence" value="ECO:0007669"/>
    <property type="project" value="TreeGrafter"/>
</dbReference>
<dbReference type="Proteomes" id="UP000271098">
    <property type="component" value="Unassembled WGS sequence"/>
</dbReference>
<comment type="subcellular location">
    <subcellularLocation>
        <location evidence="1">Cell projection</location>
        <location evidence="1">Cilium</location>
    </subcellularLocation>
</comment>
<dbReference type="PANTHER" id="PTHR14781:SF0">
    <property type="entry name" value="INTRAFLAGELLAR TRANSPORT PROTEIN 56"/>
    <property type="match status" value="1"/>
</dbReference>
<proteinExistence type="inferred from homology"/>
<evidence type="ECO:0000256" key="1">
    <source>
        <dbReference type="ARBA" id="ARBA00004138"/>
    </source>
</evidence>
<evidence type="ECO:0000256" key="4">
    <source>
        <dbReference type="ARBA" id="ARBA00022803"/>
    </source>
</evidence>
<evidence type="ECO:0000256" key="5">
    <source>
        <dbReference type="ARBA" id="ARBA00023273"/>
    </source>
</evidence>
<keyword evidence="7" id="KW-1185">Reference proteome</keyword>
<dbReference type="GO" id="GO:0097546">
    <property type="term" value="C:ciliary base"/>
    <property type="evidence" value="ECO:0007669"/>
    <property type="project" value="TreeGrafter"/>
</dbReference>
<dbReference type="SUPFAM" id="SSF48452">
    <property type="entry name" value="TPR-like"/>
    <property type="match status" value="1"/>
</dbReference>
<protein>
    <submittedName>
        <fullName evidence="8">Intraflagellar transport protein 56</fullName>
    </submittedName>
</protein>
<dbReference type="GO" id="GO:0035735">
    <property type="term" value="P:intraciliary transport involved in cilium assembly"/>
    <property type="evidence" value="ECO:0007669"/>
    <property type="project" value="TreeGrafter"/>
</dbReference>
<dbReference type="AlphaFoldDB" id="A0A183D3D0"/>
<sequence>MPELTASLATPAITEEISGEDTTAENPGTGRIFAEARLCWRYLAVAARGGTTDESTDLWLGHCAFHAGEYRKAMQVYERMLSQKNCAQEVFLYIACCAFYLGLCSEAREYAEKGVKNALQNRLLFHVAHRLKDEKQLMAHHSQLQDTTEDQISLASVHYLRSHYQEAIDIYKKILINNK</sequence>
<reference evidence="8" key="1">
    <citation type="submission" date="2016-06" db="UniProtKB">
        <authorList>
            <consortium name="WormBaseParasite"/>
        </authorList>
    </citation>
    <scope>IDENTIFICATION</scope>
</reference>
<gene>
    <name evidence="6" type="ORF">GPUH_LOCUS3221</name>
</gene>
<dbReference type="InterPro" id="IPR011990">
    <property type="entry name" value="TPR-like_helical_dom_sf"/>
</dbReference>
<evidence type="ECO:0000256" key="2">
    <source>
        <dbReference type="ARBA" id="ARBA00007834"/>
    </source>
</evidence>
<accession>A0A183D3D0</accession>
<dbReference type="OrthoDB" id="5851303at2759"/>
<name>A0A183D3D0_9BILA</name>
<reference evidence="6 7" key="2">
    <citation type="submission" date="2018-11" db="EMBL/GenBank/DDBJ databases">
        <authorList>
            <consortium name="Pathogen Informatics"/>
        </authorList>
    </citation>
    <scope>NUCLEOTIDE SEQUENCE [LARGE SCALE GENOMIC DNA]</scope>
</reference>